<evidence type="ECO:0000313" key="8">
    <source>
        <dbReference type="Proteomes" id="UP001497392"/>
    </source>
</evidence>
<evidence type="ECO:0000256" key="1">
    <source>
        <dbReference type="ARBA" id="ARBA00022741"/>
    </source>
</evidence>
<keyword evidence="2" id="KW-0342">GTP-binding</keyword>
<dbReference type="CDD" id="cd08771">
    <property type="entry name" value="DLP_1"/>
    <property type="match status" value="1"/>
</dbReference>
<dbReference type="SMART" id="SM00053">
    <property type="entry name" value="DYNc"/>
    <property type="match status" value="1"/>
</dbReference>
<gene>
    <name evidence="7" type="primary">g13295</name>
    <name evidence="7" type="ORF">VP750_LOCUS11787</name>
</gene>
<reference evidence="7 8" key="1">
    <citation type="submission" date="2024-06" db="EMBL/GenBank/DDBJ databases">
        <authorList>
            <person name="Kraege A."/>
            <person name="Thomma B."/>
        </authorList>
    </citation>
    <scope>NUCLEOTIDE SEQUENCE [LARGE SCALE GENOMIC DNA]</scope>
</reference>
<dbReference type="InterPro" id="IPR003130">
    <property type="entry name" value="GED"/>
</dbReference>
<keyword evidence="3" id="KW-0175">Coiled coil</keyword>
<dbReference type="Proteomes" id="UP001497392">
    <property type="component" value="Unassembled WGS sequence"/>
</dbReference>
<dbReference type="InterPro" id="IPR027417">
    <property type="entry name" value="P-loop_NTPase"/>
</dbReference>
<dbReference type="InterPro" id="IPR001401">
    <property type="entry name" value="Dynamin_GTPase"/>
</dbReference>
<dbReference type="SMART" id="SM00302">
    <property type="entry name" value="GED"/>
    <property type="match status" value="1"/>
</dbReference>
<dbReference type="InterPro" id="IPR022812">
    <property type="entry name" value="Dynamin"/>
</dbReference>
<feature type="region of interest" description="Disordered" evidence="4">
    <location>
        <begin position="626"/>
        <end position="647"/>
    </location>
</feature>
<dbReference type="PRINTS" id="PR00195">
    <property type="entry name" value="DYNAMIN"/>
</dbReference>
<dbReference type="PROSITE" id="PS51388">
    <property type="entry name" value="GED"/>
    <property type="match status" value="1"/>
</dbReference>
<dbReference type="EMBL" id="CAXHTA020000021">
    <property type="protein sequence ID" value="CAL5229881.1"/>
    <property type="molecule type" value="Genomic_DNA"/>
</dbReference>
<protein>
    <submittedName>
        <fullName evidence="7">G13295 protein</fullName>
    </submittedName>
</protein>
<dbReference type="PANTHER" id="PTHR11566:SF21">
    <property type="entry name" value="DYNAMIN RELATED PROTEIN 1, ISOFORM A"/>
    <property type="match status" value="1"/>
</dbReference>
<evidence type="ECO:0000313" key="7">
    <source>
        <dbReference type="EMBL" id="CAL5229881.1"/>
    </source>
</evidence>
<proteinExistence type="predicted"/>
<feature type="compositionally biased region" description="Polar residues" evidence="4">
    <location>
        <begin position="843"/>
        <end position="856"/>
    </location>
</feature>
<comment type="caution">
    <text evidence="7">The sequence shown here is derived from an EMBL/GenBank/DDBJ whole genome shotgun (WGS) entry which is preliminary data.</text>
</comment>
<feature type="coiled-coil region" evidence="3">
    <location>
        <begin position="307"/>
        <end position="338"/>
    </location>
</feature>
<dbReference type="Pfam" id="PF01031">
    <property type="entry name" value="Dynamin_M"/>
    <property type="match status" value="1"/>
</dbReference>
<dbReference type="SUPFAM" id="SSF52540">
    <property type="entry name" value="P-loop containing nucleoside triphosphate hydrolases"/>
    <property type="match status" value="1"/>
</dbReference>
<keyword evidence="8" id="KW-1185">Reference proteome</keyword>
<name>A0ABP1GCF2_9CHLO</name>
<dbReference type="InterPro" id="IPR000375">
    <property type="entry name" value="Dynamin_stalk"/>
</dbReference>
<dbReference type="Pfam" id="PF02212">
    <property type="entry name" value="GED"/>
    <property type="match status" value="1"/>
</dbReference>
<evidence type="ECO:0000256" key="2">
    <source>
        <dbReference type="ARBA" id="ARBA00023134"/>
    </source>
</evidence>
<evidence type="ECO:0000256" key="3">
    <source>
        <dbReference type="SAM" id="Coils"/>
    </source>
</evidence>
<feature type="domain" description="GED" evidence="5">
    <location>
        <begin position="695"/>
        <end position="786"/>
    </location>
</feature>
<sequence>MTDGSGALGDSLIPAINRIQDIFSQVRLEFTPDLPQVAVVGSQSSGKSSVLEALVGRDFLPRGPEICTRRPLLLQLVKSSSGGSKQQDGADWNKKQTASEWGEFLHIQGKRFYDFDRIRQEILNETERTVGHNKGISEKPIRLKIHSPHVLTMTLVDLPGIAKVPVGDQPSDIEKRIRKMVLEYIRHPTCVILAVSAANADLVNSDALELARHVDPEGRRTVGVLTKLDIMDRGTDASAMMRNQIVPLRLGYIGMVNRSQMDINLNRSIRDAGAAEAAFFETHPEYNEVKEQCGRGALAKSLNKVLVEHIRASLPNLRARLEEALEKTNVELKAYGDAPPGQTTAARGALLLQLLDSYAVRYSEMLDGRSEHLPVNELAGGARIRHIFLDIFVNGLQELNPSNELTDEDVRTAIKNSGGVRGSLLIPDAPFELLVRRAISRLLTPALQCKEFVHAELLRIAAQCAPADITRFPKLQGRLVEAVEEFVNSGAQPAERMIRDIIECEHSYINTDHADFIGGSRAIAQVMERRQAAAEEAEEQGSEGSGRELSVNHRSGSRHNDSSHHHSSSAPNLRPGGRLLDNGGRKALGARGVKASVHAHPLKASAVEPELFAPEELLEPKHSALEHASNAESDLGASSMNGPSSSGHAGHKWFANWFGKDHDAGHDGSIESPLRQPPFTLRVPTSITEQEEVQVEVTRLLVECYFDIVRANLQDAVPKALMHFLVLKVQRGLQQHLIKTMYREDLFKDMMSEREDVAAKRARCMAAQGAFREALAALEVLPQQLVTLTSRASQPLPPDLAWSEAAHNAKRAAAPGGVAGLPLPGAPSSSASSGRSLQSSFSNAGQSSFMSPSIRT</sequence>
<dbReference type="Gene3D" id="3.40.50.300">
    <property type="entry name" value="P-loop containing nucleotide triphosphate hydrolases"/>
    <property type="match status" value="1"/>
</dbReference>
<dbReference type="Gene3D" id="1.20.120.1240">
    <property type="entry name" value="Dynamin, middle domain"/>
    <property type="match status" value="2"/>
</dbReference>
<organism evidence="7 8">
    <name type="scientific">Coccomyxa viridis</name>
    <dbReference type="NCBI Taxonomy" id="1274662"/>
    <lineage>
        <taxon>Eukaryota</taxon>
        <taxon>Viridiplantae</taxon>
        <taxon>Chlorophyta</taxon>
        <taxon>core chlorophytes</taxon>
        <taxon>Trebouxiophyceae</taxon>
        <taxon>Trebouxiophyceae incertae sedis</taxon>
        <taxon>Coccomyxaceae</taxon>
        <taxon>Coccomyxa</taxon>
    </lineage>
</organism>
<evidence type="ECO:0000256" key="4">
    <source>
        <dbReference type="SAM" id="MobiDB-lite"/>
    </source>
</evidence>
<accession>A0ABP1GCF2</accession>
<dbReference type="InterPro" id="IPR045063">
    <property type="entry name" value="Dynamin_N"/>
</dbReference>
<evidence type="ECO:0000259" key="5">
    <source>
        <dbReference type="PROSITE" id="PS51388"/>
    </source>
</evidence>
<keyword evidence="1" id="KW-0547">Nucleotide-binding</keyword>
<dbReference type="Pfam" id="PF00350">
    <property type="entry name" value="Dynamin_N"/>
    <property type="match status" value="1"/>
</dbReference>
<dbReference type="PANTHER" id="PTHR11566">
    <property type="entry name" value="DYNAMIN"/>
    <property type="match status" value="1"/>
</dbReference>
<feature type="region of interest" description="Disordered" evidence="4">
    <location>
        <begin position="815"/>
        <end position="856"/>
    </location>
</feature>
<feature type="compositionally biased region" description="Low complexity" evidence="4">
    <location>
        <begin position="815"/>
        <end position="842"/>
    </location>
</feature>
<feature type="domain" description="Dynamin-type G" evidence="6">
    <location>
        <begin position="31"/>
        <end position="315"/>
    </location>
</feature>
<dbReference type="PROSITE" id="PS51718">
    <property type="entry name" value="G_DYNAMIN_2"/>
    <property type="match status" value="1"/>
</dbReference>
<feature type="compositionally biased region" description="Polar residues" evidence="4">
    <location>
        <begin position="630"/>
        <end position="647"/>
    </location>
</feature>
<dbReference type="InterPro" id="IPR030381">
    <property type="entry name" value="G_DYNAMIN_dom"/>
</dbReference>
<feature type="region of interest" description="Disordered" evidence="4">
    <location>
        <begin position="529"/>
        <end position="585"/>
    </location>
</feature>
<dbReference type="InterPro" id="IPR020850">
    <property type="entry name" value="GED_dom"/>
</dbReference>
<evidence type="ECO:0000259" key="6">
    <source>
        <dbReference type="PROSITE" id="PS51718"/>
    </source>
</evidence>